<dbReference type="EMBL" id="JACAZH010000003">
    <property type="protein sequence ID" value="KAF7372879.1"/>
    <property type="molecule type" value="Genomic_DNA"/>
</dbReference>
<protein>
    <recommendedName>
        <fullName evidence="3">F-box domain-containing protein</fullName>
    </recommendedName>
</protein>
<dbReference type="AlphaFoldDB" id="A0A8H7DEV6"/>
<evidence type="ECO:0000313" key="1">
    <source>
        <dbReference type="EMBL" id="KAF7372879.1"/>
    </source>
</evidence>
<evidence type="ECO:0008006" key="3">
    <source>
        <dbReference type="Google" id="ProtNLM"/>
    </source>
</evidence>
<keyword evidence="2" id="KW-1185">Reference proteome</keyword>
<reference evidence="1" key="1">
    <citation type="submission" date="2020-05" db="EMBL/GenBank/DDBJ databases">
        <title>Mycena genomes resolve the evolution of fungal bioluminescence.</title>
        <authorList>
            <person name="Tsai I.J."/>
        </authorList>
    </citation>
    <scope>NUCLEOTIDE SEQUENCE</scope>
    <source>
        <strain evidence="1">160909Yilan</strain>
    </source>
</reference>
<dbReference type="Proteomes" id="UP000623467">
    <property type="component" value="Unassembled WGS sequence"/>
</dbReference>
<proteinExistence type="predicted"/>
<sequence>MSQLAQEIIDAIVDLVPDERSLLACALTAPSFVYASQRRIFYSISIQNVAACNRLAAILTKSPHLGQYTRMLSLNIHGMPLDWACLEPIVSATTQVEQLAIKGSHKKTPLHVNSSLLVLLLSQSLRCVALAHLDLPAYVIAVVLTECEEVCLFDISIPFDSADQEFPASPSLPLWHLDLSDSTNAIIPFLIRPRQQGFSQFLTHLSIGESRSESMKGLLDICASTLESLEIEFTHPFILPKLPALSHLELRIRADRPDLRETIPMSIALVLFRPPQLRSLVVAIIECAARRAFDWSMFTRIGWSEWVGRDNGLIGLHAEERGDAQLISVHFSLRYLERKLEPERYANFVTTIKAQLPRVLEAGFLTFSQRVSFVLLILRFSSAD</sequence>
<gene>
    <name evidence="1" type="ORF">MSAN_00494000</name>
</gene>
<name>A0A8H7DEV6_9AGAR</name>
<comment type="caution">
    <text evidence="1">The sequence shown here is derived from an EMBL/GenBank/DDBJ whole genome shotgun (WGS) entry which is preliminary data.</text>
</comment>
<organism evidence="1 2">
    <name type="scientific">Mycena sanguinolenta</name>
    <dbReference type="NCBI Taxonomy" id="230812"/>
    <lineage>
        <taxon>Eukaryota</taxon>
        <taxon>Fungi</taxon>
        <taxon>Dikarya</taxon>
        <taxon>Basidiomycota</taxon>
        <taxon>Agaricomycotina</taxon>
        <taxon>Agaricomycetes</taxon>
        <taxon>Agaricomycetidae</taxon>
        <taxon>Agaricales</taxon>
        <taxon>Marasmiineae</taxon>
        <taxon>Mycenaceae</taxon>
        <taxon>Mycena</taxon>
    </lineage>
</organism>
<dbReference type="OrthoDB" id="2745898at2759"/>
<accession>A0A8H7DEV6</accession>
<evidence type="ECO:0000313" key="2">
    <source>
        <dbReference type="Proteomes" id="UP000623467"/>
    </source>
</evidence>